<evidence type="ECO:0000313" key="2">
    <source>
        <dbReference type="EMBL" id="MBX01796.1"/>
    </source>
</evidence>
<sequence>MVLKWTQLVMKVSGVTTCGIFCLFCLIFKLCRVEICEDTQATWRLPIAVLEVKNCDWKLINGMQGREKGWNCLLEFHGLQWQSFHLC</sequence>
<evidence type="ECO:0000256" key="1">
    <source>
        <dbReference type="SAM" id="Phobius"/>
    </source>
</evidence>
<name>A0A2P2K7W3_RHIMU</name>
<proteinExistence type="predicted"/>
<accession>A0A2P2K7W3</accession>
<dbReference type="AlphaFoldDB" id="A0A2P2K7W3"/>
<organism evidence="2">
    <name type="scientific">Rhizophora mucronata</name>
    <name type="common">Asiatic mangrove</name>
    <dbReference type="NCBI Taxonomy" id="61149"/>
    <lineage>
        <taxon>Eukaryota</taxon>
        <taxon>Viridiplantae</taxon>
        <taxon>Streptophyta</taxon>
        <taxon>Embryophyta</taxon>
        <taxon>Tracheophyta</taxon>
        <taxon>Spermatophyta</taxon>
        <taxon>Magnoliopsida</taxon>
        <taxon>eudicotyledons</taxon>
        <taxon>Gunneridae</taxon>
        <taxon>Pentapetalae</taxon>
        <taxon>rosids</taxon>
        <taxon>fabids</taxon>
        <taxon>Malpighiales</taxon>
        <taxon>Rhizophoraceae</taxon>
        <taxon>Rhizophora</taxon>
    </lineage>
</organism>
<keyword evidence="1" id="KW-1133">Transmembrane helix</keyword>
<keyword evidence="1" id="KW-0472">Membrane</keyword>
<keyword evidence="1" id="KW-0812">Transmembrane</keyword>
<protein>
    <submittedName>
        <fullName evidence="2">Cytochrome c1-2 heme protein-like isoform X2</fullName>
    </submittedName>
</protein>
<feature type="transmembrane region" description="Helical" evidence="1">
    <location>
        <begin position="12"/>
        <end position="30"/>
    </location>
</feature>
<dbReference type="EMBL" id="GGEC01021312">
    <property type="protein sequence ID" value="MBX01796.1"/>
    <property type="molecule type" value="Transcribed_RNA"/>
</dbReference>
<reference evidence="2" key="1">
    <citation type="submission" date="2018-02" db="EMBL/GenBank/DDBJ databases">
        <title>Rhizophora mucronata_Transcriptome.</title>
        <authorList>
            <person name="Meera S.P."/>
            <person name="Sreeshan A."/>
            <person name="Augustine A."/>
        </authorList>
    </citation>
    <scope>NUCLEOTIDE SEQUENCE</scope>
    <source>
        <tissue evidence="2">Leaf</tissue>
    </source>
</reference>